<dbReference type="Pfam" id="PF14378">
    <property type="entry name" value="PAP2_3"/>
    <property type="match status" value="1"/>
</dbReference>
<accession>B1ZGY8</accession>
<protein>
    <recommendedName>
        <fullName evidence="2">Inositolphosphotransferase Aur1/Ipt1 domain-containing protein</fullName>
    </recommendedName>
</protein>
<evidence type="ECO:0000256" key="1">
    <source>
        <dbReference type="SAM" id="Phobius"/>
    </source>
</evidence>
<feature type="domain" description="Inositolphosphotransferase Aur1/Ipt1" evidence="2">
    <location>
        <begin position="109"/>
        <end position="292"/>
    </location>
</feature>
<dbReference type="Proteomes" id="UP000007136">
    <property type="component" value="Chromosome"/>
</dbReference>
<keyword evidence="1" id="KW-0812">Transmembrane</keyword>
<dbReference type="OrthoDB" id="7584858at2"/>
<feature type="transmembrane region" description="Helical" evidence="1">
    <location>
        <begin position="167"/>
        <end position="187"/>
    </location>
</feature>
<dbReference type="InterPro" id="IPR026841">
    <property type="entry name" value="Aur1/Ipt1"/>
</dbReference>
<dbReference type="EMBL" id="CP001029">
    <property type="protein sequence ID" value="ACB82666.1"/>
    <property type="molecule type" value="Genomic_DNA"/>
</dbReference>
<keyword evidence="1" id="KW-1133">Transmembrane helix</keyword>
<dbReference type="HOGENOM" id="CLU_052944_0_0_5"/>
<proteinExistence type="predicted"/>
<feature type="transmembrane region" description="Helical" evidence="1">
    <location>
        <begin position="42"/>
        <end position="63"/>
    </location>
</feature>
<dbReference type="RefSeq" id="WP_012456268.1">
    <property type="nucleotide sequence ID" value="NC_010725.1"/>
</dbReference>
<keyword evidence="1" id="KW-0472">Membrane</keyword>
<dbReference type="SUPFAM" id="SSF48317">
    <property type="entry name" value="Acid phosphatase/Vanadium-dependent haloperoxidase"/>
    <property type="match status" value="1"/>
</dbReference>
<evidence type="ECO:0000313" key="3">
    <source>
        <dbReference type="EMBL" id="ACB82666.1"/>
    </source>
</evidence>
<feature type="transmembrane region" description="Helical" evidence="1">
    <location>
        <begin position="257"/>
        <end position="276"/>
    </location>
</feature>
<feature type="transmembrane region" description="Helical" evidence="1">
    <location>
        <begin position="139"/>
        <end position="158"/>
    </location>
</feature>
<dbReference type="InterPro" id="IPR036938">
    <property type="entry name" value="PAP2/HPO_sf"/>
</dbReference>
<feature type="transmembrane region" description="Helical" evidence="1">
    <location>
        <begin position="231"/>
        <end position="250"/>
    </location>
</feature>
<reference evidence="3" key="1">
    <citation type="submission" date="2008-04" db="EMBL/GenBank/DDBJ databases">
        <title>Complete sequence of chromosome of Methylobacterium populi BJ001.</title>
        <authorList>
            <consortium name="US DOE Joint Genome Institute"/>
            <person name="Copeland A."/>
            <person name="Lucas S."/>
            <person name="Lapidus A."/>
            <person name="Glavina del Rio T."/>
            <person name="Dalin E."/>
            <person name="Tice H."/>
            <person name="Bruce D."/>
            <person name="Goodwin L."/>
            <person name="Pitluck S."/>
            <person name="Chertkov O."/>
            <person name="Brettin T."/>
            <person name="Detter J.C."/>
            <person name="Han C."/>
            <person name="Kuske C.R."/>
            <person name="Schmutz J."/>
            <person name="Larimer F."/>
            <person name="Land M."/>
            <person name="Hauser L."/>
            <person name="Kyrpides N."/>
            <person name="Mikhailova N."/>
            <person name="Marx C."/>
            <person name="Richardson P."/>
        </authorList>
    </citation>
    <scope>NUCLEOTIDE SEQUENCE [LARGE SCALE GENOMIC DNA]</scope>
    <source>
        <strain evidence="3">BJ001</strain>
    </source>
</reference>
<dbReference type="Gene3D" id="1.20.144.10">
    <property type="entry name" value="Phosphatidic acid phosphatase type 2/haloperoxidase"/>
    <property type="match status" value="1"/>
</dbReference>
<dbReference type="AlphaFoldDB" id="B1ZGY8"/>
<dbReference type="STRING" id="441620.Mpop_4568"/>
<evidence type="ECO:0000259" key="2">
    <source>
        <dbReference type="Pfam" id="PF14378"/>
    </source>
</evidence>
<feature type="transmembrane region" description="Helical" evidence="1">
    <location>
        <begin position="75"/>
        <end position="97"/>
    </location>
</feature>
<organism evidence="3 4">
    <name type="scientific">Methylorubrum populi (strain ATCC BAA-705 / NCIMB 13946 / BJ001)</name>
    <name type="common">Methylobacterium populi</name>
    <dbReference type="NCBI Taxonomy" id="441620"/>
    <lineage>
        <taxon>Bacteria</taxon>
        <taxon>Pseudomonadati</taxon>
        <taxon>Pseudomonadota</taxon>
        <taxon>Alphaproteobacteria</taxon>
        <taxon>Hyphomicrobiales</taxon>
        <taxon>Methylobacteriaceae</taxon>
        <taxon>Methylorubrum</taxon>
    </lineage>
</organism>
<feature type="transmembrane region" description="Helical" evidence="1">
    <location>
        <begin position="282"/>
        <end position="300"/>
    </location>
</feature>
<sequence length="326" mass="34996">MLFRRTFPARMVEAVGLSPPTCVLLLLSVAAAFCIQSLTGVWVRIPISQWLVPISMMAGAVYFGTRTIPWPRFSAALALASVMIIQLPATCALGYGVQSFGLPLRDDFFVSIDRAFGFDWMNFQSAMVGRSGLIEVLGWAYDAFFPQLGFAPVILVALGEVRRSDRFVSSFILCVMIMVAVSALLPAEGAASLVGPDKVHLLFQGATPLTELRALRDGTLRAVWLDEVGPVISFPSLHCAVAYLVTAAFWSLKRLRWAVVLLNTVMAASAVTHGAHYACDCVAGLLVAAAAFHAAGRLGAWSERMSARMRSAAVLPSALAPTALMS</sequence>
<name>B1ZGY8_METPB</name>
<evidence type="ECO:0000313" key="4">
    <source>
        <dbReference type="Proteomes" id="UP000007136"/>
    </source>
</evidence>
<dbReference type="KEGG" id="mpo:Mpop_4568"/>
<gene>
    <name evidence="3" type="ordered locus">Mpop_4568</name>
</gene>
<dbReference type="eggNOG" id="COG0671">
    <property type="taxonomic scope" value="Bacteria"/>
</dbReference>
<dbReference type="GO" id="GO:0016020">
    <property type="term" value="C:membrane"/>
    <property type="evidence" value="ECO:0007669"/>
    <property type="project" value="UniProtKB-SubCell"/>
</dbReference>